<evidence type="ECO:0000256" key="4">
    <source>
        <dbReference type="ARBA" id="ARBA00023274"/>
    </source>
</evidence>
<dbReference type="GO" id="GO:1990904">
    <property type="term" value="C:ribonucleoprotein complex"/>
    <property type="evidence" value="ECO:0007669"/>
    <property type="project" value="UniProtKB-KW"/>
</dbReference>
<dbReference type="PANTHER" id="PTHR13274">
    <property type="entry name" value="MITOCHONDRIAL RIBOSOMAL PROTEIN S25"/>
    <property type="match status" value="1"/>
</dbReference>
<dbReference type="GO" id="GO:0005739">
    <property type="term" value="C:mitochondrion"/>
    <property type="evidence" value="ECO:0007669"/>
    <property type="project" value="UniProtKB-SubCell"/>
</dbReference>
<feature type="region of interest" description="Disordered" evidence="5">
    <location>
        <begin position="141"/>
        <end position="161"/>
    </location>
</feature>
<dbReference type="Gene3D" id="3.40.30.10">
    <property type="entry name" value="Glutaredoxin"/>
    <property type="match status" value="1"/>
</dbReference>
<evidence type="ECO:0000256" key="1">
    <source>
        <dbReference type="ARBA" id="ARBA00004173"/>
    </source>
</evidence>
<dbReference type="PANTHER" id="PTHR13274:SF2">
    <property type="entry name" value="SMALL RIBOSOMAL SUBUNIT PROTEIN MS25"/>
    <property type="match status" value="1"/>
</dbReference>
<dbReference type="InterPro" id="IPR007741">
    <property type="entry name" value="Ribosomal_mL43/mS25/NADH_DH"/>
</dbReference>
<dbReference type="SMART" id="SM00916">
    <property type="entry name" value="L51_S25_CI-B8"/>
    <property type="match status" value="1"/>
</dbReference>
<reference evidence="7 8" key="1">
    <citation type="journal article" date="2018" name="Nat. Ecol. Evol.">
        <title>Pezizomycetes genomes reveal the molecular basis of ectomycorrhizal truffle lifestyle.</title>
        <authorList>
            <person name="Murat C."/>
            <person name="Payen T."/>
            <person name="Noel B."/>
            <person name="Kuo A."/>
            <person name="Morin E."/>
            <person name="Chen J."/>
            <person name="Kohler A."/>
            <person name="Krizsan K."/>
            <person name="Balestrini R."/>
            <person name="Da Silva C."/>
            <person name="Montanini B."/>
            <person name="Hainaut M."/>
            <person name="Levati E."/>
            <person name="Barry K.W."/>
            <person name="Belfiori B."/>
            <person name="Cichocki N."/>
            <person name="Clum A."/>
            <person name="Dockter R.B."/>
            <person name="Fauchery L."/>
            <person name="Guy J."/>
            <person name="Iotti M."/>
            <person name="Le Tacon F."/>
            <person name="Lindquist E.A."/>
            <person name="Lipzen A."/>
            <person name="Malagnac F."/>
            <person name="Mello A."/>
            <person name="Molinier V."/>
            <person name="Miyauchi S."/>
            <person name="Poulain J."/>
            <person name="Riccioni C."/>
            <person name="Rubini A."/>
            <person name="Sitrit Y."/>
            <person name="Splivallo R."/>
            <person name="Traeger S."/>
            <person name="Wang M."/>
            <person name="Zifcakova L."/>
            <person name="Wipf D."/>
            <person name="Zambonelli A."/>
            <person name="Paolocci F."/>
            <person name="Nowrousian M."/>
            <person name="Ottonello S."/>
            <person name="Baldrian P."/>
            <person name="Spatafora J.W."/>
            <person name="Henrissat B."/>
            <person name="Nagy L.G."/>
            <person name="Aury J.M."/>
            <person name="Wincker P."/>
            <person name="Grigoriev I.V."/>
            <person name="Bonfante P."/>
            <person name="Martin F.M."/>
        </authorList>
    </citation>
    <scope>NUCLEOTIDE SEQUENCE [LARGE SCALE GENOMIC DNA]</scope>
    <source>
        <strain evidence="7 8">RN42</strain>
    </source>
</reference>
<dbReference type="InterPro" id="IPR036249">
    <property type="entry name" value="Thioredoxin-like_sf"/>
</dbReference>
<dbReference type="GO" id="GO:0003735">
    <property type="term" value="F:structural constituent of ribosome"/>
    <property type="evidence" value="ECO:0007669"/>
    <property type="project" value="InterPro"/>
</dbReference>
<evidence type="ECO:0000256" key="5">
    <source>
        <dbReference type="SAM" id="MobiDB-lite"/>
    </source>
</evidence>
<dbReference type="OrthoDB" id="1696305at2759"/>
<evidence type="ECO:0000256" key="3">
    <source>
        <dbReference type="ARBA" id="ARBA00023128"/>
    </source>
</evidence>
<name>A0A3N4ILJ9_ASCIM</name>
<dbReference type="STRING" id="1160509.A0A3N4ILJ9"/>
<keyword evidence="2" id="KW-0689">Ribosomal protein</keyword>
<evidence type="ECO:0000313" key="8">
    <source>
        <dbReference type="Proteomes" id="UP000275078"/>
    </source>
</evidence>
<dbReference type="AlphaFoldDB" id="A0A3N4ILJ9"/>
<proteinExistence type="predicted"/>
<sequence>MVSVIQRVKKLRLRLAYLRVSPGAVTLPSTIKKISLEFARRNAGGHMGPRKFWRDYLPGIKFYNPDVELSVNRPELVGGKAEMTVETANGEKKTFNILNKTQQDIMAELTKAYSATPIPVSEEDKQLAQQYLQWKIDEERKEVEREARKAKRKADRAEGLL</sequence>
<organism evidence="7 8">
    <name type="scientific">Ascobolus immersus RN42</name>
    <dbReference type="NCBI Taxonomy" id="1160509"/>
    <lineage>
        <taxon>Eukaryota</taxon>
        <taxon>Fungi</taxon>
        <taxon>Dikarya</taxon>
        <taxon>Ascomycota</taxon>
        <taxon>Pezizomycotina</taxon>
        <taxon>Pezizomycetes</taxon>
        <taxon>Pezizales</taxon>
        <taxon>Ascobolaceae</taxon>
        <taxon>Ascobolus</taxon>
    </lineage>
</organism>
<keyword evidence="3" id="KW-0496">Mitochondrion</keyword>
<dbReference type="EMBL" id="ML119647">
    <property type="protein sequence ID" value="RPA87002.1"/>
    <property type="molecule type" value="Genomic_DNA"/>
</dbReference>
<dbReference type="InterPro" id="IPR040049">
    <property type="entry name" value="Ribosomal_mS25/mL61"/>
</dbReference>
<dbReference type="Pfam" id="PF05047">
    <property type="entry name" value="L51_S25_CI-B8"/>
    <property type="match status" value="1"/>
</dbReference>
<accession>A0A3N4ILJ9</accession>
<evidence type="ECO:0000256" key="2">
    <source>
        <dbReference type="ARBA" id="ARBA00022980"/>
    </source>
</evidence>
<evidence type="ECO:0000313" key="7">
    <source>
        <dbReference type="EMBL" id="RPA87002.1"/>
    </source>
</evidence>
<keyword evidence="4" id="KW-0687">Ribonucleoprotein</keyword>
<feature type="domain" description="Ribosomal protein/NADH dehydrogenase" evidence="6">
    <location>
        <begin position="41"/>
        <end position="116"/>
    </location>
</feature>
<dbReference type="GO" id="GO:0005840">
    <property type="term" value="C:ribosome"/>
    <property type="evidence" value="ECO:0007669"/>
    <property type="project" value="UniProtKB-KW"/>
</dbReference>
<protein>
    <recommendedName>
        <fullName evidence="6">Ribosomal protein/NADH dehydrogenase domain-containing protein</fullName>
    </recommendedName>
</protein>
<keyword evidence="8" id="KW-1185">Reference proteome</keyword>
<evidence type="ECO:0000259" key="6">
    <source>
        <dbReference type="SMART" id="SM00916"/>
    </source>
</evidence>
<comment type="subcellular location">
    <subcellularLocation>
        <location evidence="1">Mitochondrion</location>
    </subcellularLocation>
</comment>
<dbReference type="Proteomes" id="UP000275078">
    <property type="component" value="Unassembled WGS sequence"/>
</dbReference>
<gene>
    <name evidence="7" type="ORF">BJ508DRAFT_410588</name>
</gene>
<dbReference type="SUPFAM" id="SSF52833">
    <property type="entry name" value="Thioredoxin-like"/>
    <property type="match status" value="1"/>
</dbReference>